<evidence type="ECO:0000313" key="2">
    <source>
        <dbReference type="Proteomes" id="UP000193920"/>
    </source>
</evidence>
<evidence type="ECO:0000313" key="1">
    <source>
        <dbReference type="EMBL" id="ORY03818.1"/>
    </source>
</evidence>
<organism evidence="1 2">
    <name type="scientific">Neocallimastix californiae</name>
    <dbReference type="NCBI Taxonomy" id="1754190"/>
    <lineage>
        <taxon>Eukaryota</taxon>
        <taxon>Fungi</taxon>
        <taxon>Fungi incertae sedis</taxon>
        <taxon>Chytridiomycota</taxon>
        <taxon>Chytridiomycota incertae sedis</taxon>
        <taxon>Neocallimastigomycetes</taxon>
        <taxon>Neocallimastigales</taxon>
        <taxon>Neocallimastigaceae</taxon>
        <taxon>Neocallimastix</taxon>
    </lineage>
</organism>
<proteinExistence type="predicted"/>
<sequence length="141" mass="16879">MNSFIPSNNYSSLENQNSLFDIFEYIHEQINIIKSNSFFNVKICSFELEFRLRRKYTNVDLKDFLNDSSCQYSEFSYNENAKTRYRIICNSTYPCTENENENETTTTPTPQNEFQFMDISKFLNYLEINKDQEITKKLQKS</sequence>
<name>A0A1Y1Z0L0_9FUNG</name>
<keyword evidence="2" id="KW-1185">Reference proteome</keyword>
<gene>
    <name evidence="1" type="ORF">LY90DRAFT_519508</name>
</gene>
<dbReference type="EMBL" id="MCOG01000472">
    <property type="protein sequence ID" value="ORY03818.1"/>
    <property type="molecule type" value="Genomic_DNA"/>
</dbReference>
<reference evidence="1 2" key="1">
    <citation type="submission" date="2016-08" db="EMBL/GenBank/DDBJ databases">
        <title>A Parts List for Fungal Cellulosomes Revealed by Comparative Genomics.</title>
        <authorList>
            <consortium name="DOE Joint Genome Institute"/>
            <person name="Haitjema C.H."/>
            <person name="Gilmore S.P."/>
            <person name="Henske J.K."/>
            <person name="Solomon K.V."/>
            <person name="De Groot R."/>
            <person name="Kuo A."/>
            <person name="Mondo S.J."/>
            <person name="Salamov A.A."/>
            <person name="Labutti K."/>
            <person name="Zhao Z."/>
            <person name="Chiniquy J."/>
            <person name="Barry K."/>
            <person name="Brewer H.M."/>
            <person name="Purvine S.O."/>
            <person name="Wright A.T."/>
            <person name="Boxma B."/>
            <person name="Van Alen T."/>
            <person name="Hackstein J.H."/>
            <person name="Baker S.E."/>
            <person name="Grigoriev I.V."/>
            <person name="O'Malley M.A."/>
        </authorList>
    </citation>
    <scope>NUCLEOTIDE SEQUENCE [LARGE SCALE GENOMIC DNA]</scope>
    <source>
        <strain evidence="1 2">G1</strain>
    </source>
</reference>
<accession>A0A1Y1Z0L0</accession>
<protein>
    <submittedName>
        <fullName evidence="1">Uncharacterized protein</fullName>
    </submittedName>
</protein>
<dbReference type="Proteomes" id="UP000193920">
    <property type="component" value="Unassembled WGS sequence"/>
</dbReference>
<dbReference type="AlphaFoldDB" id="A0A1Y1Z0L0"/>
<comment type="caution">
    <text evidence="1">The sequence shown here is derived from an EMBL/GenBank/DDBJ whole genome shotgun (WGS) entry which is preliminary data.</text>
</comment>